<evidence type="ECO:0000313" key="12">
    <source>
        <dbReference type="Proteomes" id="UP001367676"/>
    </source>
</evidence>
<dbReference type="Pfam" id="PF14360">
    <property type="entry name" value="PAP2_C"/>
    <property type="match status" value="1"/>
</dbReference>
<gene>
    <name evidence="11" type="ORF">V9T40_009401</name>
</gene>
<dbReference type="GO" id="GO:0046513">
    <property type="term" value="P:ceramide biosynthetic process"/>
    <property type="evidence" value="ECO:0007669"/>
    <property type="project" value="TreeGrafter"/>
</dbReference>
<dbReference type="GO" id="GO:0047493">
    <property type="term" value="F:ceramide cholinephosphotransferase activity"/>
    <property type="evidence" value="ECO:0007669"/>
    <property type="project" value="TreeGrafter"/>
</dbReference>
<evidence type="ECO:0000256" key="5">
    <source>
        <dbReference type="ARBA" id="ARBA00022919"/>
    </source>
</evidence>
<accession>A0AAN9TSF5</accession>
<dbReference type="InterPro" id="IPR045221">
    <property type="entry name" value="Sphingomyelin_synth-like"/>
</dbReference>
<dbReference type="SUPFAM" id="SSF47769">
    <property type="entry name" value="SAM/Pointed domain"/>
    <property type="match status" value="1"/>
</dbReference>
<evidence type="ECO:0000256" key="4">
    <source>
        <dbReference type="ARBA" id="ARBA00022692"/>
    </source>
</evidence>
<reference evidence="11 12" key="1">
    <citation type="submission" date="2024-03" db="EMBL/GenBank/DDBJ databases">
        <title>Adaptation during the transition from Ophiocordyceps entomopathogen to insect associate is accompanied by gene loss and intensified selection.</title>
        <authorList>
            <person name="Ward C.M."/>
            <person name="Onetto C.A."/>
            <person name="Borneman A.R."/>
        </authorList>
    </citation>
    <scope>NUCLEOTIDE SEQUENCE [LARGE SCALE GENOMIC DNA]</scope>
    <source>
        <strain evidence="11">AWRI1</strain>
        <tissue evidence="11">Single Adult Female</tissue>
    </source>
</reference>
<dbReference type="InterPro" id="IPR013761">
    <property type="entry name" value="SAM/pointed_sf"/>
</dbReference>
<feature type="transmembrane region" description="Helical" evidence="9">
    <location>
        <begin position="249"/>
        <end position="271"/>
    </location>
</feature>
<dbReference type="GO" id="GO:0000139">
    <property type="term" value="C:Golgi membrane"/>
    <property type="evidence" value="ECO:0007669"/>
    <property type="project" value="TreeGrafter"/>
</dbReference>
<dbReference type="AlphaFoldDB" id="A0AAN9TSF5"/>
<name>A0AAN9TSF5_9HEMI</name>
<dbReference type="GO" id="GO:0005789">
    <property type="term" value="C:endoplasmic reticulum membrane"/>
    <property type="evidence" value="ECO:0007669"/>
    <property type="project" value="TreeGrafter"/>
</dbReference>
<dbReference type="Gene3D" id="1.10.150.50">
    <property type="entry name" value="Transcription Factor, Ets-1"/>
    <property type="match status" value="1"/>
</dbReference>
<dbReference type="Proteomes" id="UP001367676">
    <property type="component" value="Unassembled WGS sequence"/>
</dbReference>
<evidence type="ECO:0000256" key="8">
    <source>
        <dbReference type="ARBA" id="ARBA00023136"/>
    </source>
</evidence>
<keyword evidence="8 9" id="KW-0472">Membrane</keyword>
<proteinExistence type="inferred from homology"/>
<dbReference type="InterPro" id="IPR001660">
    <property type="entry name" value="SAM"/>
</dbReference>
<evidence type="ECO:0000256" key="6">
    <source>
        <dbReference type="ARBA" id="ARBA00022989"/>
    </source>
</evidence>
<comment type="caution">
    <text evidence="11">The sequence shown here is derived from an EMBL/GenBank/DDBJ whole genome shotgun (WGS) entry which is preliminary data.</text>
</comment>
<dbReference type="GO" id="GO:0005886">
    <property type="term" value="C:plasma membrane"/>
    <property type="evidence" value="ECO:0007669"/>
    <property type="project" value="TreeGrafter"/>
</dbReference>
<evidence type="ECO:0000256" key="9">
    <source>
        <dbReference type="SAM" id="Phobius"/>
    </source>
</evidence>
<feature type="transmembrane region" description="Helical" evidence="9">
    <location>
        <begin position="345"/>
        <end position="364"/>
    </location>
</feature>
<dbReference type="PANTHER" id="PTHR21290">
    <property type="entry name" value="SPHINGOMYELIN SYNTHETASE"/>
    <property type="match status" value="1"/>
</dbReference>
<dbReference type="GO" id="GO:0033188">
    <property type="term" value="F:sphingomyelin synthase activity"/>
    <property type="evidence" value="ECO:0007669"/>
    <property type="project" value="TreeGrafter"/>
</dbReference>
<organism evidence="11 12">
    <name type="scientific">Parthenolecanium corni</name>
    <dbReference type="NCBI Taxonomy" id="536013"/>
    <lineage>
        <taxon>Eukaryota</taxon>
        <taxon>Metazoa</taxon>
        <taxon>Ecdysozoa</taxon>
        <taxon>Arthropoda</taxon>
        <taxon>Hexapoda</taxon>
        <taxon>Insecta</taxon>
        <taxon>Pterygota</taxon>
        <taxon>Neoptera</taxon>
        <taxon>Paraneoptera</taxon>
        <taxon>Hemiptera</taxon>
        <taxon>Sternorrhyncha</taxon>
        <taxon>Coccoidea</taxon>
        <taxon>Coccidae</taxon>
        <taxon>Parthenolecanium</taxon>
    </lineage>
</organism>
<feature type="domain" description="SAM" evidence="10">
    <location>
        <begin position="10"/>
        <end position="76"/>
    </location>
</feature>
<keyword evidence="3" id="KW-0808">Transferase</keyword>
<comment type="subcellular location">
    <subcellularLocation>
        <location evidence="1">Membrane</location>
        <topology evidence="1">Multi-pass membrane protein</topology>
    </subcellularLocation>
</comment>
<evidence type="ECO:0000259" key="10">
    <source>
        <dbReference type="PROSITE" id="PS50105"/>
    </source>
</evidence>
<comment type="similarity">
    <text evidence="2">Belongs to the sphingomyelin synthase family.</text>
</comment>
<dbReference type="PANTHER" id="PTHR21290:SF25">
    <property type="entry name" value="SPHINGOMYELIN SYNTHASE-RELATED PROTEIN 1"/>
    <property type="match status" value="1"/>
</dbReference>
<feature type="transmembrane region" description="Helical" evidence="9">
    <location>
        <begin position="321"/>
        <end position="338"/>
    </location>
</feature>
<dbReference type="PROSITE" id="PS50105">
    <property type="entry name" value="SAM_DOMAIN"/>
    <property type="match status" value="1"/>
</dbReference>
<sequence length="487" mass="57068">MPKLSCPVDWTDKEVCRWLKTKNFPSFTEHFEKENIDGKTLLVLSEDDVKTILRKTEFKLGDVKKLHLSIQQLKVNFKHELLERGYDPVNMLQLPQNKLCFRNGYYMGDQPEYYKRQNSKVELIDSSQLQQSQGDYFPFTSGTRENSYQSSRSSEDGHTITLRPEFTKAVIALGYLFVVTWITSFVMVIVHDRVPDMKRYPPLPDIFLDNVPYIPWAFHMCEWTATVLVFIWAFVLIFHKHRFILLRRFFALCGTVFLLRCITMLITSLSVPGSHLKCGPRISTQVSEDFFMDILSKISQAYTIWKNAGLSIRGVRTCGDYMFSGHSVVLTMLNFFITEYTPRDLHLLHIFTWVLNMFGIFFILSGHEHYSIDVFIAFYITSRLFLYYHTLANNQALMQRDSTRTRIWFPLFSFFEASVGGIVPNEYESVWEICENLYACCKFVCMKLAFVIDMLMIKSSHALKAKPIFEQPYKRPMNKRSRKPKNL</sequence>
<evidence type="ECO:0000256" key="3">
    <source>
        <dbReference type="ARBA" id="ARBA00022679"/>
    </source>
</evidence>
<protein>
    <recommendedName>
        <fullName evidence="10">SAM domain-containing protein</fullName>
    </recommendedName>
</protein>
<feature type="transmembrane region" description="Helical" evidence="9">
    <location>
        <begin position="370"/>
        <end position="386"/>
    </location>
</feature>
<keyword evidence="7" id="KW-0443">Lipid metabolism</keyword>
<evidence type="ECO:0000256" key="2">
    <source>
        <dbReference type="ARBA" id="ARBA00005441"/>
    </source>
</evidence>
<evidence type="ECO:0000256" key="1">
    <source>
        <dbReference type="ARBA" id="ARBA00004141"/>
    </source>
</evidence>
<keyword evidence="5" id="KW-0746">Sphingolipid metabolism</keyword>
<dbReference type="Pfam" id="PF00536">
    <property type="entry name" value="SAM_1"/>
    <property type="match status" value="1"/>
</dbReference>
<feature type="transmembrane region" description="Helical" evidence="9">
    <location>
        <begin position="169"/>
        <end position="190"/>
    </location>
</feature>
<dbReference type="SMART" id="SM00454">
    <property type="entry name" value="SAM"/>
    <property type="match status" value="1"/>
</dbReference>
<keyword evidence="6 9" id="KW-1133">Transmembrane helix</keyword>
<feature type="transmembrane region" description="Helical" evidence="9">
    <location>
        <begin position="213"/>
        <end position="237"/>
    </location>
</feature>
<evidence type="ECO:0000313" key="11">
    <source>
        <dbReference type="EMBL" id="KAK7601960.1"/>
    </source>
</evidence>
<dbReference type="EMBL" id="JBBCAQ010000010">
    <property type="protein sequence ID" value="KAK7601960.1"/>
    <property type="molecule type" value="Genomic_DNA"/>
</dbReference>
<dbReference type="InterPro" id="IPR025749">
    <property type="entry name" value="Sphingomyelin_synth-like_dom"/>
</dbReference>
<evidence type="ECO:0000256" key="7">
    <source>
        <dbReference type="ARBA" id="ARBA00023098"/>
    </source>
</evidence>
<keyword evidence="12" id="KW-1185">Reference proteome</keyword>
<keyword evidence="4 9" id="KW-0812">Transmembrane</keyword>